<evidence type="ECO:0000256" key="1">
    <source>
        <dbReference type="ARBA" id="ARBA00004651"/>
    </source>
</evidence>
<evidence type="ECO:0000313" key="11">
    <source>
        <dbReference type="Proteomes" id="UP000682802"/>
    </source>
</evidence>
<keyword evidence="7 9" id="KW-0472">Membrane</keyword>
<gene>
    <name evidence="10" type="ORF">KM029_18240</name>
</gene>
<keyword evidence="2" id="KW-0813">Transport</keyword>
<accession>A0ABX8GW97</accession>
<evidence type="ECO:0000256" key="7">
    <source>
        <dbReference type="ARBA" id="ARBA00023136"/>
    </source>
</evidence>
<keyword evidence="5 9" id="KW-1133">Transmembrane helix</keyword>
<evidence type="ECO:0000256" key="4">
    <source>
        <dbReference type="ARBA" id="ARBA00022692"/>
    </source>
</evidence>
<feature type="transmembrane region" description="Helical" evidence="9">
    <location>
        <begin position="43"/>
        <end position="62"/>
    </location>
</feature>
<dbReference type="Pfam" id="PF25539">
    <property type="entry name" value="Bestrophin_2"/>
    <property type="match status" value="1"/>
</dbReference>
<evidence type="ECO:0000256" key="5">
    <source>
        <dbReference type="ARBA" id="ARBA00022989"/>
    </source>
</evidence>
<evidence type="ECO:0000256" key="6">
    <source>
        <dbReference type="ARBA" id="ARBA00023065"/>
    </source>
</evidence>
<keyword evidence="6" id="KW-0406">Ion transport</keyword>
<feature type="transmembrane region" description="Helical" evidence="9">
    <location>
        <begin position="247"/>
        <end position="266"/>
    </location>
</feature>
<keyword evidence="11" id="KW-1185">Reference proteome</keyword>
<evidence type="ECO:0000256" key="8">
    <source>
        <dbReference type="ARBA" id="ARBA00034708"/>
    </source>
</evidence>
<dbReference type="PANTHER" id="PTHR33281:SF19">
    <property type="entry name" value="VOLTAGE-DEPENDENT ANION CHANNEL-FORMING PROTEIN YNEE"/>
    <property type="match status" value="1"/>
</dbReference>
<sequence length="341" mass="39875">MYTNRTLSLKVFLEKSSKSFVVLTIYATLVVVAYEYLDIKWMKLPWTVLTVVGTAVAFYVGFKNNSAYERTWEARKIWEGIVSNSRTWGLISRDYITNLFVLDEQDEITQQEIDTIVKRLIFRQIAWAYRLRRQLWKAKTWEHSQKMTISLRKHLGDAFASLSEEEELNKFIDTGEVEELITKENICTELISNQSKEILNLRRLNLIDDFRHVEFQHLLQDFYNFQSKCERIKDFPLPRQYANTSSLLTYIMVLLLPYGMVAQFSLLGEGMVWLTIPFTGLIGGIYLLMEIVGDYAENPFEGLSFDTPMTSLCNKIDRELKQMIGEKDLPDVVQPHHHILL</sequence>
<organism evidence="10 11">
    <name type="scientific">Flammeovirga kamogawensis</name>
    <dbReference type="NCBI Taxonomy" id="373891"/>
    <lineage>
        <taxon>Bacteria</taxon>
        <taxon>Pseudomonadati</taxon>
        <taxon>Bacteroidota</taxon>
        <taxon>Cytophagia</taxon>
        <taxon>Cytophagales</taxon>
        <taxon>Flammeovirgaceae</taxon>
        <taxon>Flammeovirga</taxon>
    </lineage>
</organism>
<evidence type="ECO:0000256" key="2">
    <source>
        <dbReference type="ARBA" id="ARBA00022448"/>
    </source>
</evidence>
<evidence type="ECO:0000256" key="3">
    <source>
        <dbReference type="ARBA" id="ARBA00022475"/>
    </source>
</evidence>
<proteinExistence type="inferred from homology"/>
<reference evidence="10 11" key="1">
    <citation type="submission" date="2021-05" db="EMBL/GenBank/DDBJ databases">
        <title>Comparative genomic studies on the polysaccharide-degrading batcterial strains of the Flammeovirga genus.</title>
        <authorList>
            <person name="Zewei F."/>
            <person name="Zheng Z."/>
            <person name="Yu L."/>
            <person name="Ruyue G."/>
            <person name="Yanhong M."/>
            <person name="Yuanyuan C."/>
            <person name="Jingyan G."/>
            <person name="Wenjun H."/>
        </authorList>
    </citation>
    <scope>NUCLEOTIDE SEQUENCE [LARGE SCALE GENOMIC DNA]</scope>
    <source>
        <strain evidence="10 11">YS10</strain>
    </source>
</reference>
<dbReference type="EMBL" id="CP076128">
    <property type="protein sequence ID" value="QWG07220.1"/>
    <property type="molecule type" value="Genomic_DNA"/>
</dbReference>
<dbReference type="PANTHER" id="PTHR33281">
    <property type="entry name" value="UPF0187 PROTEIN YNEE"/>
    <property type="match status" value="1"/>
</dbReference>
<keyword evidence="4 9" id="KW-0812">Transmembrane</keyword>
<protein>
    <recommendedName>
        <fullName evidence="12">Bestrophin</fullName>
    </recommendedName>
</protein>
<feature type="transmembrane region" description="Helical" evidence="9">
    <location>
        <begin position="20"/>
        <end position="37"/>
    </location>
</feature>
<comment type="similarity">
    <text evidence="8">Belongs to the anion channel-forming bestrophin (TC 1.A.46) family.</text>
</comment>
<feature type="transmembrane region" description="Helical" evidence="9">
    <location>
        <begin position="272"/>
        <end position="289"/>
    </location>
</feature>
<dbReference type="InterPro" id="IPR044669">
    <property type="entry name" value="YneE/VCCN1/2-like"/>
</dbReference>
<evidence type="ECO:0000313" key="10">
    <source>
        <dbReference type="EMBL" id="QWG07220.1"/>
    </source>
</evidence>
<name>A0ABX8GW97_9BACT</name>
<dbReference type="RefSeq" id="WP_144074619.1">
    <property type="nucleotide sequence ID" value="NZ_CP076128.1"/>
</dbReference>
<evidence type="ECO:0008006" key="12">
    <source>
        <dbReference type="Google" id="ProtNLM"/>
    </source>
</evidence>
<evidence type="ECO:0000256" key="9">
    <source>
        <dbReference type="SAM" id="Phobius"/>
    </source>
</evidence>
<keyword evidence="3" id="KW-1003">Cell membrane</keyword>
<dbReference type="Proteomes" id="UP000682802">
    <property type="component" value="Chromosome 1"/>
</dbReference>
<comment type="subcellular location">
    <subcellularLocation>
        <location evidence="1">Cell membrane</location>
        <topology evidence="1">Multi-pass membrane protein</topology>
    </subcellularLocation>
</comment>